<name>A0AAV4RUR4_CAEEX</name>
<reference evidence="2 3" key="1">
    <citation type="submission" date="2021-06" db="EMBL/GenBank/DDBJ databases">
        <title>Caerostris extrusa draft genome.</title>
        <authorList>
            <person name="Kono N."/>
            <person name="Arakawa K."/>
        </authorList>
    </citation>
    <scope>NUCLEOTIDE SEQUENCE [LARGE SCALE GENOMIC DNA]</scope>
</reference>
<feature type="compositionally biased region" description="Polar residues" evidence="1">
    <location>
        <begin position="22"/>
        <end position="32"/>
    </location>
</feature>
<keyword evidence="3" id="KW-1185">Reference proteome</keyword>
<evidence type="ECO:0000313" key="2">
    <source>
        <dbReference type="EMBL" id="GIY24429.1"/>
    </source>
</evidence>
<evidence type="ECO:0000256" key="1">
    <source>
        <dbReference type="SAM" id="MobiDB-lite"/>
    </source>
</evidence>
<gene>
    <name evidence="2" type="ORF">CEXT_456131</name>
</gene>
<comment type="caution">
    <text evidence="2">The sequence shown here is derived from an EMBL/GenBank/DDBJ whole genome shotgun (WGS) entry which is preliminary data.</text>
</comment>
<evidence type="ECO:0000313" key="3">
    <source>
        <dbReference type="Proteomes" id="UP001054945"/>
    </source>
</evidence>
<feature type="region of interest" description="Disordered" evidence="1">
    <location>
        <begin position="17"/>
        <end position="36"/>
    </location>
</feature>
<sequence>MNHPFQSILSRYKVQKDHCTHKPQSQETTVLPTSPPFDNYPHNEWLGNKITSQIDEIGRSAFAAEEMLPRKIRILQIPFNNCQLHVFCAFSNRITNYPQNGRVCVDARH</sequence>
<organism evidence="2 3">
    <name type="scientific">Caerostris extrusa</name>
    <name type="common">Bark spider</name>
    <name type="synonym">Caerostris bankana</name>
    <dbReference type="NCBI Taxonomy" id="172846"/>
    <lineage>
        <taxon>Eukaryota</taxon>
        <taxon>Metazoa</taxon>
        <taxon>Ecdysozoa</taxon>
        <taxon>Arthropoda</taxon>
        <taxon>Chelicerata</taxon>
        <taxon>Arachnida</taxon>
        <taxon>Araneae</taxon>
        <taxon>Araneomorphae</taxon>
        <taxon>Entelegynae</taxon>
        <taxon>Araneoidea</taxon>
        <taxon>Araneidae</taxon>
        <taxon>Caerostris</taxon>
    </lineage>
</organism>
<dbReference type="EMBL" id="BPLR01008409">
    <property type="protein sequence ID" value="GIY24429.1"/>
    <property type="molecule type" value="Genomic_DNA"/>
</dbReference>
<dbReference type="Proteomes" id="UP001054945">
    <property type="component" value="Unassembled WGS sequence"/>
</dbReference>
<proteinExistence type="predicted"/>
<dbReference type="AlphaFoldDB" id="A0AAV4RUR4"/>
<protein>
    <submittedName>
        <fullName evidence="2">Uncharacterized protein</fullName>
    </submittedName>
</protein>
<accession>A0AAV4RUR4</accession>